<dbReference type="InterPro" id="IPR036259">
    <property type="entry name" value="MFS_trans_sf"/>
</dbReference>
<evidence type="ECO:0000256" key="1">
    <source>
        <dbReference type="ARBA" id="ARBA00004651"/>
    </source>
</evidence>
<name>A0ABW6MP55_9ACTN</name>
<dbReference type="RefSeq" id="WP_389825542.1">
    <property type="nucleotide sequence ID" value="NZ_JBIAJP010000001.1"/>
</dbReference>
<evidence type="ECO:0000256" key="7">
    <source>
        <dbReference type="SAM" id="MobiDB-lite"/>
    </source>
</evidence>
<feature type="compositionally biased region" description="Low complexity" evidence="7">
    <location>
        <begin position="423"/>
        <end position="433"/>
    </location>
</feature>
<dbReference type="PANTHER" id="PTHR23517:SF2">
    <property type="entry name" value="MULTIDRUG RESISTANCE PROTEIN MDTH"/>
    <property type="match status" value="1"/>
</dbReference>
<comment type="caution">
    <text evidence="9">The sequence shown here is derived from an EMBL/GenBank/DDBJ whole genome shotgun (WGS) entry which is preliminary data.</text>
</comment>
<feature type="transmembrane region" description="Helical" evidence="8">
    <location>
        <begin position="231"/>
        <end position="256"/>
    </location>
</feature>
<dbReference type="InterPro" id="IPR050171">
    <property type="entry name" value="MFS_Transporters"/>
</dbReference>
<dbReference type="PANTHER" id="PTHR23517">
    <property type="entry name" value="RESISTANCE PROTEIN MDTM, PUTATIVE-RELATED-RELATED"/>
    <property type="match status" value="1"/>
</dbReference>
<feature type="transmembrane region" description="Helical" evidence="8">
    <location>
        <begin position="156"/>
        <end position="174"/>
    </location>
</feature>
<feature type="transmembrane region" description="Helical" evidence="8">
    <location>
        <begin position="103"/>
        <end position="125"/>
    </location>
</feature>
<feature type="transmembrane region" description="Helical" evidence="8">
    <location>
        <begin position="384"/>
        <end position="411"/>
    </location>
</feature>
<evidence type="ECO:0000256" key="8">
    <source>
        <dbReference type="SAM" id="Phobius"/>
    </source>
</evidence>
<evidence type="ECO:0000256" key="5">
    <source>
        <dbReference type="ARBA" id="ARBA00022989"/>
    </source>
</evidence>
<feature type="transmembrane region" description="Helical" evidence="8">
    <location>
        <begin position="180"/>
        <end position="201"/>
    </location>
</feature>
<dbReference type="EMBL" id="JBIAJP010000001">
    <property type="protein sequence ID" value="MFF0002834.1"/>
    <property type="molecule type" value="Genomic_DNA"/>
</dbReference>
<gene>
    <name evidence="9" type="ORF">ACFYQT_05145</name>
</gene>
<feature type="transmembrane region" description="Helical" evidence="8">
    <location>
        <begin position="301"/>
        <end position="322"/>
    </location>
</feature>
<feature type="transmembrane region" description="Helical" evidence="8">
    <location>
        <begin position="262"/>
        <end position="281"/>
    </location>
</feature>
<dbReference type="SUPFAM" id="SSF103473">
    <property type="entry name" value="MFS general substrate transporter"/>
    <property type="match status" value="1"/>
</dbReference>
<feature type="region of interest" description="Disordered" evidence="7">
    <location>
        <begin position="421"/>
        <end position="446"/>
    </location>
</feature>
<evidence type="ECO:0000256" key="6">
    <source>
        <dbReference type="ARBA" id="ARBA00023136"/>
    </source>
</evidence>
<evidence type="ECO:0000313" key="9">
    <source>
        <dbReference type="EMBL" id="MFF0002834.1"/>
    </source>
</evidence>
<dbReference type="Gene3D" id="1.20.1250.20">
    <property type="entry name" value="MFS general substrate transporter like domains"/>
    <property type="match status" value="1"/>
</dbReference>
<feature type="transmembrane region" description="Helical" evidence="8">
    <location>
        <begin position="62"/>
        <end position="83"/>
    </location>
</feature>
<keyword evidence="3" id="KW-1003">Cell membrane</keyword>
<comment type="subcellular location">
    <subcellularLocation>
        <location evidence="1">Cell membrane</location>
        <topology evidence="1">Multi-pass membrane protein</topology>
    </subcellularLocation>
</comment>
<proteinExistence type="predicted"/>
<sequence>MAEAGRYGAVLRAWFRETLPAAGNARRLGVLTLIQSLGLGVFLTSSAVFFTRTIGIPAQRVGLALSVAGLCGLVCTVPIGRLADRLGAGRVLTVNFLLAAAGFTAYCLVDGFAAFLAVACVIAVLETSAGALQASLTDALVGEAERVRVSAQMRSLFNLGFLGGAALAGAAIAAGTSTALYATVLANAALQLVSVAVLLGMRLPAGARPRATAAEAPGGVLRSAALRDVRYVAVALVCGALELYHPLLTVGLPLWIVTGTDAPALLVSGLLILDTVLVLLFQVAVSRGARTPAGAARMLRWAGWALGASCLVFALSGGHGALLDSTALLGGALVLVLGELYQASASWGLSFGLAPAGRQGEYQAVFSLGRGFQQFAGPWLMTSLVVGAAGTGWLVLAALFALLGLAAPPLVRGLERARARTEPASARAAGRRPSGPPVSHPSDRDK</sequence>
<keyword evidence="6 8" id="KW-0472">Membrane</keyword>
<accession>A0ABW6MP55</accession>
<protein>
    <submittedName>
        <fullName evidence="9">MFS transporter</fullName>
    </submittedName>
</protein>
<keyword evidence="4 8" id="KW-0812">Transmembrane</keyword>
<evidence type="ECO:0000313" key="10">
    <source>
        <dbReference type="Proteomes" id="UP001601422"/>
    </source>
</evidence>
<evidence type="ECO:0000256" key="2">
    <source>
        <dbReference type="ARBA" id="ARBA00022448"/>
    </source>
</evidence>
<organism evidence="9 10">
    <name type="scientific">Streptomyces tibetensis</name>
    <dbReference type="NCBI Taxonomy" id="2382123"/>
    <lineage>
        <taxon>Bacteria</taxon>
        <taxon>Bacillati</taxon>
        <taxon>Actinomycetota</taxon>
        <taxon>Actinomycetes</taxon>
        <taxon>Kitasatosporales</taxon>
        <taxon>Streptomycetaceae</taxon>
        <taxon>Streptomyces</taxon>
    </lineage>
</organism>
<feature type="transmembrane region" description="Helical" evidence="8">
    <location>
        <begin position="28"/>
        <end position="50"/>
    </location>
</feature>
<dbReference type="Proteomes" id="UP001601422">
    <property type="component" value="Unassembled WGS sequence"/>
</dbReference>
<keyword evidence="2" id="KW-0813">Transport</keyword>
<reference evidence="9 10" key="1">
    <citation type="submission" date="2024-10" db="EMBL/GenBank/DDBJ databases">
        <title>The Natural Products Discovery Center: Release of the First 8490 Sequenced Strains for Exploring Actinobacteria Biosynthetic Diversity.</title>
        <authorList>
            <person name="Kalkreuter E."/>
            <person name="Kautsar S.A."/>
            <person name="Yang D."/>
            <person name="Bader C.D."/>
            <person name="Teijaro C.N."/>
            <person name="Fluegel L."/>
            <person name="Davis C.M."/>
            <person name="Simpson J.R."/>
            <person name="Lauterbach L."/>
            <person name="Steele A.D."/>
            <person name="Gui C."/>
            <person name="Meng S."/>
            <person name="Li G."/>
            <person name="Viehrig K."/>
            <person name="Ye F."/>
            <person name="Su P."/>
            <person name="Kiefer A.F."/>
            <person name="Nichols A."/>
            <person name="Cepeda A.J."/>
            <person name="Yan W."/>
            <person name="Fan B."/>
            <person name="Jiang Y."/>
            <person name="Adhikari A."/>
            <person name="Zheng C.-J."/>
            <person name="Schuster L."/>
            <person name="Cowan T.M."/>
            <person name="Smanski M.J."/>
            <person name="Chevrette M.G."/>
            <person name="De Carvalho L.P.S."/>
            <person name="Shen B."/>
        </authorList>
    </citation>
    <scope>NUCLEOTIDE SEQUENCE [LARGE SCALE GENOMIC DNA]</scope>
    <source>
        <strain evidence="9 10">NPDC005497</strain>
    </source>
</reference>
<evidence type="ECO:0000256" key="3">
    <source>
        <dbReference type="ARBA" id="ARBA00022475"/>
    </source>
</evidence>
<dbReference type="Pfam" id="PF07690">
    <property type="entry name" value="MFS_1"/>
    <property type="match status" value="1"/>
</dbReference>
<keyword evidence="5 8" id="KW-1133">Transmembrane helix</keyword>
<evidence type="ECO:0000256" key="4">
    <source>
        <dbReference type="ARBA" id="ARBA00022692"/>
    </source>
</evidence>
<dbReference type="InterPro" id="IPR011701">
    <property type="entry name" value="MFS"/>
</dbReference>
<keyword evidence="10" id="KW-1185">Reference proteome</keyword>